<evidence type="ECO:0008006" key="3">
    <source>
        <dbReference type="Google" id="ProtNLM"/>
    </source>
</evidence>
<reference evidence="1 2" key="1">
    <citation type="submission" date="2017-02" db="EMBL/GenBank/DDBJ databases">
        <authorList>
            <person name="Peterson S.W."/>
        </authorList>
    </citation>
    <scope>NUCLEOTIDE SEQUENCE [LARGE SCALE GENOMIC DNA]</scope>
    <source>
        <strain evidence="1 2">ATCC 35992</strain>
    </source>
</reference>
<dbReference type="EMBL" id="FUXZ01000021">
    <property type="protein sequence ID" value="SKA72610.1"/>
    <property type="molecule type" value="Genomic_DNA"/>
</dbReference>
<dbReference type="STRING" id="39495.SAMN02745111_02391"/>
<evidence type="ECO:0000313" key="2">
    <source>
        <dbReference type="Proteomes" id="UP000190814"/>
    </source>
</evidence>
<dbReference type="AlphaFoldDB" id="A0A1T4W5R3"/>
<evidence type="ECO:0000313" key="1">
    <source>
        <dbReference type="EMBL" id="SKA72610.1"/>
    </source>
</evidence>
<name>A0A1T4W5R3_9FIRM</name>
<gene>
    <name evidence="1" type="ORF">SAMN02745111_02391</name>
</gene>
<accession>A0A1T4W5R3</accession>
<protein>
    <recommendedName>
        <fullName evidence="3">RloB-like protein</fullName>
    </recommendedName>
</protein>
<sequence length="210" mass="24363">MPNKLPKFLDNHKICIICEGNEEYEYLKRLKDLKVWNEQYAISLVNAGGNGNIPARYQDRYQNGADELVLVFCDTEKKPHEQYEDIKRKINEFHGVDNAADEVIMFGNPCTMQIISKHWTDENLKSPAKKTNAPIIKKYTGVENYKGREDQIREVMEHVTEENYVDMCQRVWNLESDDSVTGSSNFGRFIKLFESDDSGWIEEIGSVLEE</sequence>
<dbReference type="Proteomes" id="UP000190814">
    <property type="component" value="Unassembled WGS sequence"/>
</dbReference>
<dbReference type="RefSeq" id="WP_078767199.1">
    <property type="nucleotide sequence ID" value="NZ_FUXZ01000021.1"/>
</dbReference>
<proteinExistence type="predicted"/>
<organism evidence="1 2">
    <name type="scientific">Eubacterium uniforme</name>
    <dbReference type="NCBI Taxonomy" id="39495"/>
    <lineage>
        <taxon>Bacteria</taxon>
        <taxon>Bacillati</taxon>
        <taxon>Bacillota</taxon>
        <taxon>Clostridia</taxon>
        <taxon>Eubacteriales</taxon>
        <taxon>Eubacteriaceae</taxon>
        <taxon>Eubacterium</taxon>
    </lineage>
</organism>
<keyword evidence="2" id="KW-1185">Reference proteome</keyword>
<dbReference type="OrthoDB" id="1769531at2"/>